<dbReference type="FunFam" id="3.10.580.10:FF:000006">
    <property type="entry name" value="DUF21 and CBS domain protein"/>
    <property type="match status" value="1"/>
</dbReference>
<keyword evidence="10" id="KW-0732">Signal</keyword>
<evidence type="ECO:0000256" key="9">
    <source>
        <dbReference type="SAM" id="Phobius"/>
    </source>
</evidence>
<evidence type="ECO:0000256" key="8">
    <source>
        <dbReference type="SAM" id="MobiDB-lite"/>
    </source>
</evidence>
<evidence type="ECO:0000313" key="14">
    <source>
        <dbReference type="Proteomes" id="UP000510647"/>
    </source>
</evidence>
<evidence type="ECO:0000256" key="1">
    <source>
        <dbReference type="ARBA" id="ARBA00004141"/>
    </source>
</evidence>
<dbReference type="Proteomes" id="UP000510647">
    <property type="component" value="Chromosome 4"/>
</dbReference>
<feature type="transmembrane region" description="Helical" evidence="9">
    <location>
        <begin position="161"/>
        <end position="180"/>
    </location>
</feature>
<evidence type="ECO:0000256" key="10">
    <source>
        <dbReference type="SAM" id="SignalP"/>
    </source>
</evidence>
<evidence type="ECO:0000256" key="7">
    <source>
        <dbReference type="PROSITE-ProRule" id="PRU01193"/>
    </source>
</evidence>
<dbReference type="PANTHER" id="PTHR12064:SF97">
    <property type="entry name" value="METAL TRANSPORTER CNNM-5"/>
    <property type="match status" value="1"/>
</dbReference>
<sequence>MLKQRFCFVLVTVVLPRIIHSLPLQLQLESGSGDGDVVREGASRDYYFFISAVLVLLGGVFAGLTLGLMGQDEIYLKVISSSGTVQEQKLAKKVLGLINRGKHWVLVTLLLSNVITNETLPIVLDRCLGGGWQAVVSSTALIVVFGEIIPQSVCVKYGLQVGAFFAPFVLVLMYVMYPVAYPIAALLDYMLGEDHGTMYKKSGLKTLVTLHRTMGGVERLSQDEVTIISAVLDLKEKKVREIMTPIENVFTISADTVLDEKHVAEIFDSGFSRIPIYLPNEPTNFIGMLLVRILISYDPEDCLPVSHFPLATLPETSPSTSCLNILNYFQEGKSHMCVVSEDPGSSMGAIGVLTLEDVIEELIGEEIVDESDVFVDIHQKIMRSQPGPLSKRHVTSYLHHLYTNRNKSDAASTQDSRQPLDTKIDHSTCDLNSPHPIDTPHNHMALPSNLASNPLKVNKPYVTIKKPNYNLSANEEHLYNKHIDMSQRAADYTDMTGQPTQVTSTLVAPNNVDRGSPEQASEDRRSSSHSIKPKNAIISSSYKSTKNGIVESVITVKGVPKTIIEAANNWDETSRLVSPNHVGSYTEDQIDEPKSHFTQLSPANSTSSSKGKKSASDRSGSSGTACYR</sequence>
<dbReference type="PROSITE" id="PS51846">
    <property type="entry name" value="CNNM"/>
    <property type="match status" value="1"/>
</dbReference>
<evidence type="ECO:0000259" key="12">
    <source>
        <dbReference type="PROSITE" id="PS51846"/>
    </source>
</evidence>
<evidence type="ECO:0000256" key="6">
    <source>
        <dbReference type="PROSITE-ProRule" id="PRU00703"/>
    </source>
</evidence>
<name>A0A7H9HRF3_9SACH</name>
<dbReference type="InterPro" id="IPR002550">
    <property type="entry name" value="CNNM"/>
</dbReference>
<evidence type="ECO:0008006" key="15">
    <source>
        <dbReference type="Google" id="ProtNLM"/>
    </source>
</evidence>
<dbReference type="CDD" id="cd04590">
    <property type="entry name" value="CBS_pair_CorC_HlyC_assoc"/>
    <property type="match status" value="1"/>
</dbReference>
<keyword evidence="6" id="KW-0129">CBS domain</keyword>
<proteinExistence type="predicted"/>
<dbReference type="SUPFAM" id="SSF54631">
    <property type="entry name" value="CBS-domain pair"/>
    <property type="match status" value="1"/>
</dbReference>
<protein>
    <recommendedName>
        <fullName evidence="15">DUF21-domain-containing protein</fullName>
    </recommendedName>
</protein>
<keyword evidence="2 7" id="KW-0812">Transmembrane</keyword>
<evidence type="ECO:0000256" key="3">
    <source>
        <dbReference type="ARBA" id="ARBA00022737"/>
    </source>
</evidence>
<evidence type="ECO:0000256" key="4">
    <source>
        <dbReference type="ARBA" id="ARBA00022989"/>
    </source>
</evidence>
<evidence type="ECO:0000313" key="13">
    <source>
        <dbReference type="EMBL" id="QLQ80328.1"/>
    </source>
</evidence>
<keyword evidence="14" id="KW-1185">Reference proteome</keyword>
<dbReference type="InterPro" id="IPR045095">
    <property type="entry name" value="ACDP"/>
</dbReference>
<keyword evidence="4 7" id="KW-1133">Transmembrane helix</keyword>
<evidence type="ECO:0000256" key="2">
    <source>
        <dbReference type="ARBA" id="ARBA00022692"/>
    </source>
</evidence>
<feature type="compositionally biased region" description="Polar residues" evidence="8">
    <location>
        <begin position="405"/>
        <end position="417"/>
    </location>
</feature>
<dbReference type="InterPro" id="IPR000644">
    <property type="entry name" value="CBS_dom"/>
</dbReference>
<feature type="transmembrane region" description="Helical" evidence="9">
    <location>
        <begin position="45"/>
        <end position="69"/>
    </location>
</feature>
<feature type="compositionally biased region" description="Basic and acidic residues" evidence="8">
    <location>
        <begin position="418"/>
        <end position="428"/>
    </location>
</feature>
<feature type="region of interest" description="Disordered" evidence="8">
    <location>
        <begin position="508"/>
        <end position="539"/>
    </location>
</feature>
<dbReference type="GO" id="GO:0030026">
    <property type="term" value="P:intracellular manganese ion homeostasis"/>
    <property type="evidence" value="ECO:0007669"/>
    <property type="project" value="TreeGrafter"/>
</dbReference>
<feature type="region of interest" description="Disordered" evidence="8">
    <location>
        <begin position="405"/>
        <end position="452"/>
    </location>
</feature>
<dbReference type="Gene3D" id="3.10.580.10">
    <property type="entry name" value="CBS-domain"/>
    <property type="match status" value="1"/>
</dbReference>
<gene>
    <name evidence="13" type="ORF">HG537_0D03290</name>
</gene>
<feature type="compositionally biased region" description="Low complexity" evidence="8">
    <location>
        <begin position="617"/>
        <end position="628"/>
    </location>
</feature>
<feature type="domain" description="CBS" evidence="11">
    <location>
        <begin position="305"/>
        <end position="370"/>
    </location>
</feature>
<dbReference type="GO" id="GO:0016020">
    <property type="term" value="C:membrane"/>
    <property type="evidence" value="ECO:0007669"/>
    <property type="project" value="UniProtKB-SubCell"/>
</dbReference>
<dbReference type="AlphaFoldDB" id="A0A7H9HRF3"/>
<comment type="subcellular location">
    <subcellularLocation>
        <location evidence="1">Membrane</location>
        <topology evidence="1">Multi-pass membrane protein</topology>
    </subcellularLocation>
</comment>
<dbReference type="PANTHER" id="PTHR12064">
    <property type="entry name" value="METAL TRANSPORTER CNNM"/>
    <property type="match status" value="1"/>
</dbReference>
<dbReference type="EMBL" id="CP059270">
    <property type="protein sequence ID" value="QLQ80328.1"/>
    <property type="molecule type" value="Genomic_DNA"/>
</dbReference>
<evidence type="ECO:0000259" key="11">
    <source>
        <dbReference type="PROSITE" id="PS51371"/>
    </source>
</evidence>
<reference evidence="13 14" key="1">
    <citation type="submission" date="2020-06" db="EMBL/GenBank/DDBJ databases">
        <title>The yeast mating-type switching endonuclease HO is a domesticated member of an unorthodox homing genetic element family.</title>
        <authorList>
            <person name="Coughlan A.Y."/>
            <person name="Lombardi L."/>
            <person name="Braun-Galleani S."/>
            <person name="Martos A.R."/>
            <person name="Galeote V."/>
            <person name="Bigey F."/>
            <person name="Dequin S."/>
            <person name="Byrne K.P."/>
            <person name="Wolfe K.H."/>
        </authorList>
    </citation>
    <scope>NUCLEOTIDE SEQUENCE [LARGE SCALE GENOMIC DNA]</scope>
    <source>
        <strain evidence="13 14">CBS2947</strain>
    </source>
</reference>
<keyword evidence="5 7" id="KW-0472">Membrane</keyword>
<dbReference type="InterPro" id="IPR044751">
    <property type="entry name" value="Ion_transp-like_CBS"/>
</dbReference>
<keyword evidence="3" id="KW-0677">Repeat</keyword>
<feature type="chain" id="PRO_5028921273" description="DUF21-domain-containing protein" evidence="10">
    <location>
        <begin position="22"/>
        <end position="628"/>
    </location>
</feature>
<feature type="signal peptide" evidence="10">
    <location>
        <begin position="1"/>
        <end position="21"/>
    </location>
</feature>
<accession>A0A7H9HRF3</accession>
<feature type="region of interest" description="Disordered" evidence="8">
    <location>
        <begin position="580"/>
        <end position="628"/>
    </location>
</feature>
<dbReference type="GO" id="GO:0010960">
    <property type="term" value="P:magnesium ion homeostasis"/>
    <property type="evidence" value="ECO:0007669"/>
    <property type="project" value="InterPro"/>
</dbReference>
<dbReference type="OrthoDB" id="5353557at2759"/>
<evidence type="ECO:0000256" key="5">
    <source>
        <dbReference type="ARBA" id="ARBA00023136"/>
    </source>
</evidence>
<feature type="domain" description="CNNM transmembrane" evidence="12">
    <location>
        <begin position="40"/>
        <end position="224"/>
    </location>
</feature>
<dbReference type="Pfam" id="PF01595">
    <property type="entry name" value="CNNM"/>
    <property type="match status" value="1"/>
</dbReference>
<organism evidence="13 14">
    <name type="scientific">Torulaspora globosa</name>
    <dbReference type="NCBI Taxonomy" id="48254"/>
    <lineage>
        <taxon>Eukaryota</taxon>
        <taxon>Fungi</taxon>
        <taxon>Dikarya</taxon>
        <taxon>Ascomycota</taxon>
        <taxon>Saccharomycotina</taxon>
        <taxon>Saccharomycetes</taxon>
        <taxon>Saccharomycetales</taxon>
        <taxon>Saccharomycetaceae</taxon>
        <taxon>Torulaspora</taxon>
    </lineage>
</organism>
<dbReference type="PROSITE" id="PS51371">
    <property type="entry name" value="CBS"/>
    <property type="match status" value="1"/>
</dbReference>
<dbReference type="GO" id="GO:0005737">
    <property type="term" value="C:cytoplasm"/>
    <property type="evidence" value="ECO:0007669"/>
    <property type="project" value="TreeGrafter"/>
</dbReference>
<dbReference type="InterPro" id="IPR046342">
    <property type="entry name" value="CBS_dom_sf"/>
</dbReference>